<dbReference type="AlphaFoldDB" id="A0A3B0U8U3"/>
<keyword evidence="2" id="KW-0378">Hydrolase</keyword>
<dbReference type="Pfam" id="PF01483">
    <property type="entry name" value="P_proprotein"/>
    <property type="match status" value="1"/>
</dbReference>
<feature type="non-terminal residue" evidence="4">
    <location>
        <position position="1"/>
    </location>
</feature>
<dbReference type="PROSITE" id="PS51829">
    <property type="entry name" value="P_HOMO_B"/>
    <property type="match status" value="1"/>
</dbReference>
<dbReference type="Gene3D" id="2.60.40.10">
    <property type="entry name" value="Immunoglobulins"/>
    <property type="match status" value="1"/>
</dbReference>
<dbReference type="Pfam" id="PF18962">
    <property type="entry name" value="Por_Secre_tail"/>
    <property type="match status" value="1"/>
</dbReference>
<dbReference type="SUPFAM" id="SSF110296">
    <property type="entry name" value="Oligoxyloglucan reducing end-specific cellobiohydrolase"/>
    <property type="match status" value="1"/>
</dbReference>
<sequence length="721" mass="76481">TKSQLTDALLTGSPTSFKVSPYTTASTTLLVGTDDGKLLKLTNANGTPTWTDISGGSFVGSISAIEYGATENDIFVTFHNYGVTSVWYSTDGGTTWKNKEGDLPDMPVKCILQNPLVLNEVIVGTELGIWSTVNFNDVSPTWVSSYNGMQDVKVLDLDLRTSDNSVLATTFGRGTFTGKFIAADFTITTANSTVTTCTPNDAVFNFDFNANVSYNTVTTFSVTAGVPAGASITFNPTSLSAAGTFTMTIGNIGSLAVGDYPMTVTGTGTQTNSIDVILKVRDTSIGTVTMVAPVNESTGIAISNLVFDWNADTSATSYDIDISTDAGFSTIIETANATTNSYTSTTTLGIGTVYYWRIRAKNDCVTGVYSITQKFQTQNNCLSATNVTSVPIPDGTGANTAGTPATSVINITDNLTISDVNVTMDISHTWIGDLVISLIAPDATEIVLFDRGCDGSRYQGINATYDDAATATIVCGSPVSGTYIPTNLLSGFNGKNAVGDWTLKVVDWYTGDTGTINSWSIEICQNQTTTNSTFTNAPITVGTNSTYTLLQAETEATSTGSTASEQVYMLAELPTVGEIRLNNVVLLLGETFTQNDINTPGIVTYVNSSGTSDTDSFKVDITNATNGFLPNQQINITIDAALGIDDNFFEKTGISVFPTVSEGNFSISSSKFIGKTTIELYTIMGQKVFVKQLNFDKGNIEHINANHLASGVYILKLTSEA</sequence>
<evidence type="ECO:0000256" key="2">
    <source>
        <dbReference type="ARBA" id="ARBA00022801"/>
    </source>
</evidence>
<dbReference type="InterPro" id="IPR026444">
    <property type="entry name" value="Secre_tail"/>
</dbReference>
<evidence type="ECO:0000259" key="3">
    <source>
        <dbReference type="PROSITE" id="PS51829"/>
    </source>
</evidence>
<reference evidence="4" key="1">
    <citation type="submission" date="2018-06" db="EMBL/GenBank/DDBJ databases">
        <authorList>
            <person name="Zhirakovskaya E."/>
        </authorList>
    </citation>
    <scope>NUCLEOTIDE SEQUENCE</scope>
</reference>
<name>A0A3B0U8U3_9ZZZZ</name>
<protein>
    <recommendedName>
        <fullName evidence="3">P/Homo B domain-containing protein</fullName>
    </recommendedName>
</protein>
<dbReference type="GO" id="GO:0004252">
    <property type="term" value="F:serine-type endopeptidase activity"/>
    <property type="evidence" value="ECO:0007669"/>
    <property type="project" value="InterPro"/>
</dbReference>
<keyword evidence="1" id="KW-0645">Protease</keyword>
<dbReference type="EMBL" id="UOER01000416">
    <property type="protein sequence ID" value="VAW25470.1"/>
    <property type="molecule type" value="Genomic_DNA"/>
</dbReference>
<proteinExistence type="predicted"/>
<feature type="non-terminal residue" evidence="4">
    <location>
        <position position="721"/>
    </location>
</feature>
<dbReference type="InterPro" id="IPR013783">
    <property type="entry name" value="Ig-like_fold"/>
</dbReference>
<dbReference type="NCBIfam" id="TIGR04183">
    <property type="entry name" value="Por_Secre_tail"/>
    <property type="match status" value="1"/>
</dbReference>
<dbReference type="InterPro" id="IPR002884">
    <property type="entry name" value="P_dom"/>
</dbReference>
<dbReference type="GO" id="GO:0006508">
    <property type="term" value="P:proteolysis"/>
    <property type="evidence" value="ECO:0007669"/>
    <property type="project" value="UniProtKB-KW"/>
</dbReference>
<organism evidence="4">
    <name type="scientific">hydrothermal vent metagenome</name>
    <dbReference type="NCBI Taxonomy" id="652676"/>
    <lineage>
        <taxon>unclassified sequences</taxon>
        <taxon>metagenomes</taxon>
        <taxon>ecological metagenomes</taxon>
    </lineage>
</organism>
<evidence type="ECO:0000256" key="1">
    <source>
        <dbReference type="ARBA" id="ARBA00022670"/>
    </source>
</evidence>
<dbReference type="SUPFAM" id="SSF49785">
    <property type="entry name" value="Galactose-binding domain-like"/>
    <property type="match status" value="1"/>
</dbReference>
<dbReference type="Gene3D" id="2.60.120.260">
    <property type="entry name" value="Galactose-binding domain-like"/>
    <property type="match status" value="1"/>
</dbReference>
<dbReference type="InterPro" id="IPR008979">
    <property type="entry name" value="Galactose-bd-like_sf"/>
</dbReference>
<evidence type="ECO:0000313" key="4">
    <source>
        <dbReference type="EMBL" id="VAW25470.1"/>
    </source>
</evidence>
<accession>A0A3B0U8U3</accession>
<gene>
    <name evidence="4" type="ORF">MNBD_BACTEROID04-444</name>
</gene>
<feature type="domain" description="P/Homo B" evidence="3">
    <location>
        <begin position="373"/>
        <end position="531"/>
    </location>
</feature>